<evidence type="ECO:0000256" key="6">
    <source>
        <dbReference type="ARBA" id="ARBA00022840"/>
    </source>
</evidence>
<dbReference type="PANTHER" id="PTHR30042">
    <property type="entry name" value="POTASSIUM-TRANSPORTING ATPASE C CHAIN"/>
    <property type="match status" value="1"/>
</dbReference>
<evidence type="ECO:0000256" key="4">
    <source>
        <dbReference type="ARBA" id="ARBA00022692"/>
    </source>
</evidence>
<evidence type="ECO:0000256" key="9">
    <source>
        <dbReference type="ARBA" id="ARBA00023065"/>
    </source>
</evidence>
<comment type="function">
    <text evidence="11">Part of the high-affinity ATP-driven potassium transport (or Kdp) system, which catalyzes the hydrolysis of ATP coupled with the electrogenic transport of potassium into the cytoplasm. This subunit acts as a catalytic chaperone that increases the ATP-binding affinity of the ATP-hydrolyzing subunit KdpB by the formation of a transient KdpB/KdpC/ATP ternary complex.</text>
</comment>
<proteinExistence type="inferred from homology"/>
<dbReference type="NCBIfam" id="NF001454">
    <property type="entry name" value="PRK00315.1"/>
    <property type="match status" value="1"/>
</dbReference>
<keyword evidence="8 11" id="KW-1133">Transmembrane helix</keyword>
<dbReference type="PANTHER" id="PTHR30042:SF2">
    <property type="entry name" value="POTASSIUM-TRANSPORTING ATPASE KDPC SUBUNIT"/>
    <property type="match status" value="1"/>
</dbReference>
<dbReference type="Pfam" id="PF02669">
    <property type="entry name" value="KdpC"/>
    <property type="match status" value="1"/>
</dbReference>
<comment type="similarity">
    <text evidence="11">Belongs to the KdpC family.</text>
</comment>
<dbReference type="InterPro" id="IPR003820">
    <property type="entry name" value="KdpC"/>
</dbReference>
<evidence type="ECO:0000256" key="7">
    <source>
        <dbReference type="ARBA" id="ARBA00022958"/>
    </source>
</evidence>
<dbReference type="EMBL" id="JADAQT010000067">
    <property type="protein sequence ID" value="MBE1875674.1"/>
    <property type="molecule type" value="Genomic_DNA"/>
</dbReference>
<protein>
    <recommendedName>
        <fullName evidence="11">Potassium-transporting ATPase KdpC subunit</fullName>
    </recommendedName>
    <alternativeName>
        <fullName evidence="11">ATP phosphohydrolase [potassium-transporting] C chain</fullName>
    </alternativeName>
    <alternativeName>
        <fullName evidence="11">Potassium-binding and translocating subunit C</fullName>
    </alternativeName>
    <alternativeName>
        <fullName evidence="11">Potassium-translocating ATPase C chain</fullName>
    </alternativeName>
</protein>
<keyword evidence="3 11" id="KW-0633">Potassium transport</keyword>
<keyword evidence="10 11" id="KW-0472">Membrane</keyword>
<feature type="transmembrane region" description="Helical" evidence="11">
    <location>
        <begin position="26"/>
        <end position="50"/>
    </location>
</feature>
<evidence type="ECO:0000313" key="14">
    <source>
        <dbReference type="Proteomes" id="UP000625527"/>
    </source>
</evidence>
<sequence length="255" mass="25490">MASTSSTSVAAGLAALTRHSLAGLRVLIAFTLVTGLAYPLVVTGLGQALLPWQANGSLVRSDGSHADRRGDGVVGSAIIGQAFDGEEYFHTRPSAAGDDGYDTLASSGSNLGPENPDLVAAIEERKAAVAREEGVAESDVPPDAATASSSGLDPHISPEYAAIQVARVARARGLSRSDVEALVAEATSGRALGVLGDERVDVVTLNLALDAADGVDDVDAAGGADAAEDGADGPAADTTEGADVVHVPGPARDAD</sequence>
<organism evidence="13 14">
    <name type="scientific">Myceligenerans pegani</name>
    <dbReference type="NCBI Taxonomy" id="2776917"/>
    <lineage>
        <taxon>Bacteria</taxon>
        <taxon>Bacillati</taxon>
        <taxon>Actinomycetota</taxon>
        <taxon>Actinomycetes</taxon>
        <taxon>Micrococcales</taxon>
        <taxon>Promicromonosporaceae</taxon>
        <taxon>Myceligenerans</taxon>
    </lineage>
</organism>
<comment type="subunit">
    <text evidence="11">The system is composed of three essential subunits: KdpA, KdpB and KdpC.</text>
</comment>
<feature type="region of interest" description="Disordered" evidence="12">
    <location>
        <begin position="90"/>
        <end position="113"/>
    </location>
</feature>
<feature type="region of interest" description="Disordered" evidence="12">
    <location>
        <begin position="220"/>
        <end position="255"/>
    </location>
</feature>
<dbReference type="HAMAP" id="MF_00276">
    <property type="entry name" value="KdpC"/>
    <property type="match status" value="1"/>
</dbReference>
<evidence type="ECO:0000256" key="11">
    <source>
        <dbReference type="HAMAP-Rule" id="MF_00276"/>
    </source>
</evidence>
<evidence type="ECO:0000256" key="2">
    <source>
        <dbReference type="ARBA" id="ARBA00022475"/>
    </source>
</evidence>
<feature type="compositionally biased region" description="Low complexity" evidence="12">
    <location>
        <begin position="232"/>
        <end position="242"/>
    </location>
</feature>
<evidence type="ECO:0000256" key="1">
    <source>
        <dbReference type="ARBA" id="ARBA00022448"/>
    </source>
</evidence>
<dbReference type="NCBIfam" id="TIGR00681">
    <property type="entry name" value="kdpC"/>
    <property type="match status" value="1"/>
</dbReference>
<comment type="caution">
    <text evidence="13">The sequence shown here is derived from an EMBL/GenBank/DDBJ whole genome shotgun (WGS) entry which is preliminary data.</text>
</comment>
<accession>A0ABR9MWA4</accession>
<comment type="subcellular location">
    <subcellularLocation>
        <location evidence="11">Cell membrane</location>
        <topology evidence="11">Single-pass membrane protein</topology>
    </subcellularLocation>
</comment>
<keyword evidence="9 11" id="KW-0406">Ion transport</keyword>
<reference evidence="13 14" key="1">
    <citation type="submission" date="2020-10" db="EMBL/GenBank/DDBJ databases">
        <title>Myceligenerans pegani sp. nov., an endophytic actinomycete isolated from Peganum harmala L. in Xinjiang, China.</title>
        <authorList>
            <person name="Xin L."/>
        </authorList>
    </citation>
    <scope>NUCLEOTIDE SEQUENCE [LARGE SCALE GENOMIC DNA]</scope>
    <source>
        <strain evidence="13 14">TRM65318</strain>
    </source>
</reference>
<keyword evidence="14" id="KW-1185">Reference proteome</keyword>
<gene>
    <name evidence="11 13" type="primary">kdpC</name>
    <name evidence="13" type="ORF">IHE71_08120</name>
</gene>
<evidence type="ECO:0000256" key="8">
    <source>
        <dbReference type="ARBA" id="ARBA00022989"/>
    </source>
</evidence>
<dbReference type="RefSeq" id="WP_192862245.1">
    <property type="nucleotide sequence ID" value="NZ_JADAQT010000067.1"/>
</dbReference>
<keyword evidence="4 11" id="KW-0812">Transmembrane</keyword>
<feature type="region of interest" description="Disordered" evidence="12">
    <location>
        <begin position="132"/>
        <end position="153"/>
    </location>
</feature>
<evidence type="ECO:0000256" key="12">
    <source>
        <dbReference type="SAM" id="MobiDB-lite"/>
    </source>
</evidence>
<keyword evidence="2 11" id="KW-1003">Cell membrane</keyword>
<keyword evidence="5 11" id="KW-0547">Nucleotide-binding</keyword>
<evidence type="ECO:0000313" key="13">
    <source>
        <dbReference type="EMBL" id="MBE1875674.1"/>
    </source>
</evidence>
<evidence type="ECO:0000256" key="10">
    <source>
        <dbReference type="ARBA" id="ARBA00023136"/>
    </source>
</evidence>
<name>A0ABR9MWA4_9MICO</name>
<evidence type="ECO:0000256" key="5">
    <source>
        <dbReference type="ARBA" id="ARBA00022741"/>
    </source>
</evidence>
<keyword evidence="6 11" id="KW-0067">ATP-binding</keyword>
<keyword evidence="1 11" id="KW-0813">Transport</keyword>
<evidence type="ECO:0000256" key="3">
    <source>
        <dbReference type="ARBA" id="ARBA00022538"/>
    </source>
</evidence>
<keyword evidence="7 11" id="KW-0630">Potassium</keyword>
<dbReference type="Proteomes" id="UP000625527">
    <property type="component" value="Unassembled WGS sequence"/>
</dbReference>